<reference evidence="3" key="1">
    <citation type="submission" date="2025-08" db="UniProtKB">
        <authorList>
            <consortium name="RefSeq"/>
        </authorList>
    </citation>
    <scope>IDENTIFICATION</scope>
    <source>
        <tissue evidence="3">Testes</tissue>
    </source>
</reference>
<accession>A0ABM0MA70</accession>
<evidence type="ECO:0000256" key="1">
    <source>
        <dbReference type="SAM" id="MobiDB-lite"/>
    </source>
</evidence>
<feature type="region of interest" description="Disordered" evidence="1">
    <location>
        <begin position="214"/>
        <end position="235"/>
    </location>
</feature>
<evidence type="ECO:0000313" key="2">
    <source>
        <dbReference type="Proteomes" id="UP000694865"/>
    </source>
</evidence>
<name>A0ABM0MA70_SACKO</name>
<feature type="compositionally biased region" description="Polar residues" evidence="1">
    <location>
        <begin position="214"/>
        <end position="233"/>
    </location>
</feature>
<dbReference type="RefSeq" id="XP_006816911.1">
    <property type="nucleotide sequence ID" value="XM_006816848.1"/>
</dbReference>
<dbReference type="GeneID" id="102809040"/>
<feature type="region of interest" description="Disordered" evidence="1">
    <location>
        <begin position="1"/>
        <end position="45"/>
    </location>
</feature>
<feature type="compositionally biased region" description="Basic and acidic residues" evidence="1">
    <location>
        <begin position="25"/>
        <end position="34"/>
    </location>
</feature>
<organism evidence="2 3">
    <name type="scientific">Saccoglossus kowalevskii</name>
    <name type="common">Acorn worm</name>
    <dbReference type="NCBI Taxonomy" id="10224"/>
    <lineage>
        <taxon>Eukaryota</taxon>
        <taxon>Metazoa</taxon>
        <taxon>Hemichordata</taxon>
        <taxon>Enteropneusta</taxon>
        <taxon>Harrimaniidae</taxon>
        <taxon>Saccoglossus</taxon>
    </lineage>
</organism>
<sequence>MSIIAGIYNPEDDCLPSENSTVTAEKMKQSKVRQDASPSAASNKEVAFVPPNVMETDAATASSGVRDISGDRVNDKNSLPVTVFKTVEVVTENDHQSNVENDDYSMCSQEMTRPDALCNGDGFQTKEQMAFLEIMQLTTSTQPTTTSTSNLSISNPNVTVQNLPTVTLSTLNRVENSCYMSLPSSHTGDDEVSVIQELHANVPPIVHTMKESTRVNQQQSLSQNDRLNQTQITVDDDDNDLFLSPFTMTPEK</sequence>
<evidence type="ECO:0000313" key="3">
    <source>
        <dbReference type="RefSeq" id="XP_006816911.1"/>
    </source>
</evidence>
<dbReference type="Proteomes" id="UP000694865">
    <property type="component" value="Unplaced"/>
</dbReference>
<proteinExistence type="predicted"/>
<gene>
    <name evidence="3" type="primary">LOC102809040</name>
</gene>
<keyword evidence="2" id="KW-1185">Reference proteome</keyword>
<protein>
    <submittedName>
        <fullName evidence="3">Uncharacterized protein LOC102809040</fullName>
    </submittedName>
</protein>